<protein>
    <recommendedName>
        <fullName evidence="3">RNase H type-1 domain-containing protein</fullName>
    </recommendedName>
</protein>
<organism evidence="1 2">
    <name type="scientific">Lithocarpus litseifolius</name>
    <dbReference type="NCBI Taxonomy" id="425828"/>
    <lineage>
        <taxon>Eukaryota</taxon>
        <taxon>Viridiplantae</taxon>
        <taxon>Streptophyta</taxon>
        <taxon>Embryophyta</taxon>
        <taxon>Tracheophyta</taxon>
        <taxon>Spermatophyta</taxon>
        <taxon>Magnoliopsida</taxon>
        <taxon>eudicotyledons</taxon>
        <taxon>Gunneridae</taxon>
        <taxon>Pentapetalae</taxon>
        <taxon>rosids</taxon>
        <taxon>fabids</taxon>
        <taxon>Fagales</taxon>
        <taxon>Fagaceae</taxon>
        <taxon>Lithocarpus</taxon>
    </lineage>
</organism>
<proteinExistence type="predicted"/>
<evidence type="ECO:0000313" key="2">
    <source>
        <dbReference type="Proteomes" id="UP001459277"/>
    </source>
</evidence>
<name>A0AAW2DY19_9ROSI</name>
<sequence>MKLNNGRRRPDRNRFELGLVIVLLSQRISLPFTVIEVETLAVRRALEMAMEMDLIKLSQKEILRSS</sequence>
<evidence type="ECO:0000313" key="1">
    <source>
        <dbReference type="EMBL" id="KAL0015326.1"/>
    </source>
</evidence>
<dbReference type="EMBL" id="JAZDWU010000001">
    <property type="protein sequence ID" value="KAL0015326.1"/>
    <property type="molecule type" value="Genomic_DNA"/>
</dbReference>
<accession>A0AAW2DY19</accession>
<keyword evidence="2" id="KW-1185">Reference proteome</keyword>
<reference evidence="1 2" key="1">
    <citation type="submission" date="2024-01" db="EMBL/GenBank/DDBJ databases">
        <title>A telomere-to-telomere, gap-free genome of sweet tea (Lithocarpus litseifolius).</title>
        <authorList>
            <person name="Zhou J."/>
        </authorList>
    </citation>
    <scope>NUCLEOTIDE SEQUENCE [LARGE SCALE GENOMIC DNA]</scope>
    <source>
        <strain evidence="1">Zhou-2022a</strain>
        <tissue evidence="1">Leaf</tissue>
    </source>
</reference>
<evidence type="ECO:0008006" key="3">
    <source>
        <dbReference type="Google" id="ProtNLM"/>
    </source>
</evidence>
<gene>
    <name evidence="1" type="ORF">SO802_002395</name>
</gene>
<dbReference type="AlphaFoldDB" id="A0AAW2DY19"/>
<dbReference type="Proteomes" id="UP001459277">
    <property type="component" value="Unassembled WGS sequence"/>
</dbReference>
<comment type="caution">
    <text evidence="1">The sequence shown here is derived from an EMBL/GenBank/DDBJ whole genome shotgun (WGS) entry which is preliminary data.</text>
</comment>